<keyword evidence="1" id="KW-1133">Transmembrane helix</keyword>
<evidence type="ECO:0000313" key="3">
    <source>
        <dbReference type="Proteomes" id="UP000286947"/>
    </source>
</evidence>
<dbReference type="PANTHER" id="PTHR30092">
    <property type="entry name" value="INNER MEMBRANE PROTEIN CRED"/>
    <property type="match status" value="1"/>
</dbReference>
<dbReference type="EMBL" id="PQSP01000009">
    <property type="protein sequence ID" value="RUS65774.1"/>
    <property type="molecule type" value="Genomic_DNA"/>
</dbReference>
<dbReference type="PANTHER" id="PTHR30092:SF0">
    <property type="entry name" value="INNER MEMBRANE PROTEIN CRED"/>
    <property type="match status" value="1"/>
</dbReference>
<feature type="transmembrane region" description="Helical" evidence="1">
    <location>
        <begin position="326"/>
        <end position="345"/>
    </location>
</feature>
<reference evidence="2 3" key="1">
    <citation type="submission" date="2018-01" db="EMBL/GenBank/DDBJ databases">
        <title>Saezia sanguinis gen. nov., sp. nov., in the order Burkholderiales isolated from human blood.</title>
        <authorList>
            <person name="Medina-Pascual M.J."/>
            <person name="Valdezate S."/>
            <person name="Monzon S."/>
            <person name="Cuesta I."/>
            <person name="Carrasco G."/>
            <person name="Villalon P."/>
            <person name="Saez-Nieto J.A."/>
        </authorList>
    </citation>
    <scope>NUCLEOTIDE SEQUENCE [LARGE SCALE GENOMIC DNA]</scope>
    <source>
        <strain evidence="2 3">CNM695-12</strain>
    </source>
</reference>
<keyword evidence="3" id="KW-1185">Reference proteome</keyword>
<gene>
    <name evidence="2" type="primary">creD</name>
    <name evidence="2" type="ORF">CUZ56_02619</name>
</gene>
<dbReference type="PIRSF" id="PIRSF004548">
    <property type="entry name" value="CreD"/>
    <property type="match status" value="1"/>
</dbReference>
<feature type="transmembrane region" description="Helical" evidence="1">
    <location>
        <begin position="377"/>
        <end position="398"/>
    </location>
</feature>
<evidence type="ECO:0000313" key="2">
    <source>
        <dbReference type="EMBL" id="RUS65774.1"/>
    </source>
</evidence>
<accession>A0A433SAU9</accession>
<dbReference type="GO" id="GO:0005886">
    <property type="term" value="C:plasma membrane"/>
    <property type="evidence" value="ECO:0007669"/>
    <property type="project" value="TreeGrafter"/>
</dbReference>
<dbReference type="Proteomes" id="UP000286947">
    <property type="component" value="Unassembled WGS sequence"/>
</dbReference>
<dbReference type="NCBIfam" id="NF008712">
    <property type="entry name" value="PRK11715.1-1"/>
    <property type="match status" value="1"/>
</dbReference>
<keyword evidence="1" id="KW-0812">Transmembrane</keyword>
<organism evidence="2 3">
    <name type="scientific">Saezia sanguinis</name>
    <dbReference type="NCBI Taxonomy" id="1965230"/>
    <lineage>
        <taxon>Bacteria</taxon>
        <taxon>Pseudomonadati</taxon>
        <taxon>Pseudomonadota</taxon>
        <taxon>Betaproteobacteria</taxon>
        <taxon>Burkholderiales</taxon>
        <taxon>Saeziaceae</taxon>
        <taxon>Saezia</taxon>
    </lineage>
</organism>
<sequence length="456" mass="50463">MKKAGVVFAILLVLLAALGMVGQTIHERERYQDQVVRQVAQSTSNEQTLTGPILVIPYEVADTSSNPKTGWEEVHTQSFNYYVLPQALHVSGKADVQARKLGIYQAQVYAAEMVFQGRFGQIQLDALTQREGFLRLGKPYFVVALSDARGIMGISQFSLNGRQFDFKEGVIDSHFDKGVHVPVNMDELMAASAENRFAFTLNVQGTEKLSVVPLGRESELSLQSNWQHPNFVGSMLPHSRAINEQGFSAQWQSSWFANNMNDQFGDDLAPYLKSENLPAFSVGMVQTVSQYLLNERTVKYAILFIGLTFISFVAFELVSHLRIHPVQYLLVGAALVMFYLLLLAFSERIGFAWSYLVAAVSCSGLIGVYLCSVLKGLARGMGFTGGLLALYGLLFVILQSEDQALLLGSVLLFVVLAAVMLGTRRVDWYQLTASFDMSRVARHGPRSAAGQPYPDE</sequence>
<evidence type="ECO:0000256" key="1">
    <source>
        <dbReference type="SAM" id="Phobius"/>
    </source>
</evidence>
<proteinExistence type="predicted"/>
<feature type="transmembrane region" description="Helical" evidence="1">
    <location>
        <begin position="351"/>
        <end position="370"/>
    </location>
</feature>
<feature type="transmembrane region" description="Helical" evidence="1">
    <location>
        <begin position="300"/>
        <end position="319"/>
    </location>
</feature>
<dbReference type="Pfam" id="PF06123">
    <property type="entry name" value="CreD"/>
    <property type="match status" value="1"/>
</dbReference>
<dbReference type="AlphaFoldDB" id="A0A433SAU9"/>
<keyword evidence="1" id="KW-0472">Membrane</keyword>
<comment type="caution">
    <text evidence="2">The sequence shown here is derived from an EMBL/GenBank/DDBJ whole genome shotgun (WGS) entry which is preliminary data.</text>
</comment>
<dbReference type="InterPro" id="IPR010364">
    <property type="entry name" value="Uncharacterised_IM_CreD"/>
</dbReference>
<feature type="transmembrane region" description="Helical" evidence="1">
    <location>
        <begin position="404"/>
        <end position="422"/>
    </location>
</feature>
<protein>
    <submittedName>
        <fullName evidence="2">Inner membrane protein CreD</fullName>
    </submittedName>
</protein>
<name>A0A433SAU9_9BURK</name>